<protein>
    <submittedName>
        <fullName evidence="4">DAK</fullName>
    </submittedName>
</protein>
<dbReference type="GO" id="GO:0005829">
    <property type="term" value="C:cytosol"/>
    <property type="evidence" value="ECO:0007669"/>
    <property type="project" value="TreeGrafter"/>
</dbReference>
<evidence type="ECO:0000256" key="2">
    <source>
        <dbReference type="ARBA" id="ARBA00048898"/>
    </source>
</evidence>
<sequence>MAQEIIRKSLAERKAQSTTAYDLKKSSSIKLAGLRSNAGKSSSHINQVPIASKSIDELILDAKQLLRYLVEMTSKKIINSSETAVSDAIEGLVMVNSGLTTMCGGRVVIRKDVDAIKQKSQVTIISGGGSGHEPAWAGYVGPGLLTAAVCGNIFASPPSQIIYETILRCASDNPAGTLVVVKNYTGDRVNFGLAIERAKALGLKCEMVVAAEDCALTSADRSAGRRGLCGSMLIDKVAGAMSEDGKCLEDIVSTCRQVNISMGTIGVSLGPCCLPGSSQPLFTLGSEEVELGLDKGEKVAVVINNLGGTSYLELNIVAKEILSLCASAKDSIIN</sequence>
<comment type="caution">
    <text evidence="4">The sequence shown here is derived from an EMBL/GenBank/DDBJ whole genome shotgun (WGS) entry which is preliminary data.</text>
</comment>
<dbReference type="EMBL" id="VXIV02001226">
    <property type="protein sequence ID" value="KAF6033837.1"/>
    <property type="molecule type" value="Genomic_DNA"/>
</dbReference>
<keyword evidence="5" id="KW-1185">Reference proteome</keyword>
<evidence type="ECO:0000313" key="5">
    <source>
        <dbReference type="Proteomes" id="UP000593567"/>
    </source>
</evidence>
<comment type="catalytic activity">
    <reaction evidence="1">
        <text>D-glyceraldehyde + ATP = D-glyceraldehyde 3-phosphate + ADP + H(+)</text>
        <dbReference type="Rhea" id="RHEA:13941"/>
        <dbReference type="ChEBI" id="CHEBI:15378"/>
        <dbReference type="ChEBI" id="CHEBI:17378"/>
        <dbReference type="ChEBI" id="CHEBI:30616"/>
        <dbReference type="ChEBI" id="CHEBI:59776"/>
        <dbReference type="ChEBI" id="CHEBI:456216"/>
        <dbReference type="EC" id="2.7.1.28"/>
    </reaction>
</comment>
<evidence type="ECO:0000259" key="3">
    <source>
        <dbReference type="PROSITE" id="PS51481"/>
    </source>
</evidence>
<dbReference type="InterPro" id="IPR004006">
    <property type="entry name" value="DhaK_dom"/>
</dbReference>
<accession>A0A7J7K6G0</accession>
<reference evidence="4" key="1">
    <citation type="submission" date="2020-06" db="EMBL/GenBank/DDBJ databases">
        <title>Draft genome of Bugula neritina, a colonial animal packing powerful symbionts and potential medicines.</title>
        <authorList>
            <person name="Rayko M."/>
        </authorList>
    </citation>
    <scope>NUCLEOTIDE SEQUENCE [LARGE SCALE GENOMIC DNA]</scope>
    <source>
        <strain evidence="4">Kwan_BN1</strain>
    </source>
</reference>
<dbReference type="FunFam" id="3.40.50.10440:FF:000001">
    <property type="entry name" value="Dihydroxyacetone kinase, DhaK subunit"/>
    <property type="match status" value="1"/>
</dbReference>
<dbReference type="InterPro" id="IPR050861">
    <property type="entry name" value="Dihydroxyacetone_Kinase"/>
</dbReference>
<dbReference type="GO" id="GO:0004371">
    <property type="term" value="F:glycerone kinase activity"/>
    <property type="evidence" value="ECO:0007669"/>
    <property type="project" value="UniProtKB-EC"/>
</dbReference>
<dbReference type="PROSITE" id="PS51481">
    <property type="entry name" value="DHAK"/>
    <property type="match status" value="1"/>
</dbReference>
<dbReference type="GO" id="GO:0050354">
    <property type="term" value="F:triokinase activity"/>
    <property type="evidence" value="ECO:0007669"/>
    <property type="project" value="UniProtKB-EC"/>
</dbReference>
<dbReference type="PANTHER" id="PTHR28629:SF4">
    <property type="entry name" value="TRIOKINASE_FMN CYCLASE"/>
    <property type="match status" value="1"/>
</dbReference>
<name>A0A7J7K6G0_BUGNE</name>
<dbReference type="Gene3D" id="3.30.1180.20">
    <property type="entry name" value="Dihydroxyacetone kinase, domain 2"/>
    <property type="match status" value="1"/>
</dbReference>
<dbReference type="AlphaFoldDB" id="A0A7J7K6G0"/>
<organism evidence="4 5">
    <name type="scientific">Bugula neritina</name>
    <name type="common">Brown bryozoan</name>
    <name type="synonym">Sertularia neritina</name>
    <dbReference type="NCBI Taxonomy" id="10212"/>
    <lineage>
        <taxon>Eukaryota</taxon>
        <taxon>Metazoa</taxon>
        <taxon>Spiralia</taxon>
        <taxon>Lophotrochozoa</taxon>
        <taxon>Bryozoa</taxon>
        <taxon>Gymnolaemata</taxon>
        <taxon>Cheilostomatida</taxon>
        <taxon>Flustrina</taxon>
        <taxon>Buguloidea</taxon>
        <taxon>Bugulidae</taxon>
        <taxon>Bugula</taxon>
    </lineage>
</organism>
<dbReference type="OrthoDB" id="1724672at2759"/>
<dbReference type="Proteomes" id="UP000593567">
    <property type="component" value="Unassembled WGS sequence"/>
</dbReference>
<dbReference type="Pfam" id="PF02733">
    <property type="entry name" value="Dak1"/>
    <property type="match status" value="1"/>
</dbReference>
<evidence type="ECO:0000313" key="4">
    <source>
        <dbReference type="EMBL" id="KAF6033837.1"/>
    </source>
</evidence>
<proteinExistence type="predicted"/>
<dbReference type="GO" id="GO:0019563">
    <property type="term" value="P:glycerol catabolic process"/>
    <property type="evidence" value="ECO:0007669"/>
    <property type="project" value="TreeGrafter"/>
</dbReference>
<feature type="domain" description="DhaK" evidence="3">
    <location>
        <begin position="80"/>
        <end position="334"/>
    </location>
</feature>
<dbReference type="SUPFAM" id="SSF82549">
    <property type="entry name" value="DAK1/DegV-like"/>
    <property type="match status" value="1"/>
</dbReference>
<dbReference type="PANTHER" id="PTHR28629">
    <property type="entry name" value="TRIOKINASE/FMN CYCLASE"/>
    <property type="match status" value="1"/>
</dbReference>
<dbReference type="Gene3D" id="3.40.50.10440">
    <property type="entry name" value="Dihydroxyacetone kinase, domain 1"/>
    <property type="match status" value="1"/>
</dbReference>
<gene>
    <name evidence="4" type="ORF">EB796_007855</name>
</gene>
<evidence type="ECO:0000256" key="1">
    <source>
        <dbReference type="ARBA" id="ARBA00047974"/>
    </source>
</evidence>
<comment type="catalytic activity">
    <reaction evidence="2">
        <text>dihydroxyacetone + ATP = dihydroxyacetone phosphate + ADP + H(+)</text>
        <dbReference type="Rhea" id="RHEA:15773"/>
        <dbReference type="ChEBI" id="CHEBI:15378"/>
        <dbReference type="ChEBI" id="CHEBI:16016"/>
        <dbReference type="ChEBI" id="CHEBI:30616"/>
        <dbReference type="ChEBI" id="CHEBI:57642"/>
        <dbReference type="ChEBI" id="CHEBI:456216"/>
        <dbReference type="EC" id="2.7.1.29"/>
    </reaction>
</comment>